<dbReference type="GeneID" id="857237"/>
<accession>Q98S14</accession>
<proteinExistence type="predicted"/>
<dbReference type="EMBL" id="AF083031">
    <property type="protein sequence ID" value="AAK39764.1"/>
    <property type="molecule type" value="Genomic_DNA"/>
</dbReference>
<evidence type="ECO:0000313" key="2">
    <source>
        <dbReference type="Proteomes" id="UP000242167"/>
    </source>
</evidence>
<dbReference type="AlphaFoldDB" id="Q98S14"/>
<geneLocation type="nucleomorph" evidence="1"/>
<gene>
    <name evidence="1" type="primary">orf201</name>
</gene>
<dbReference type="Proteomes" id="UP000242167">
    <property type="component" value="Nucleomorph 3"/>
</dbReference>
<organism evidence="1 2">
    <name type="scientific">Guillardia theta</name>
    <name type="common">Cryptophyte</name>
    <name type="synonym">Cryptomonas phi</name>
    <dbReference type="NCBI Taxonomy" id="55529"/>
    <lineage>
        <taxon>Eukaryota</taxon>
        <taxon>Cryptophyceae</taxon>
        <taxon>Pyrenomonadales</taxon>
        <taxon>Geminigeraceae</taxon>
        <taxon>Guillardia</taxon>
    </lineage>
</organism>
<dbReference type="RefSeq" id="XP_001713455.1">
    <property type="nucleotide sequence ID" value="XM_001713403.1"/>
</dbReference>
<name>Q98S14_GUITH</name>
<reference evidence="1 2" key="1">
    <citation type="journal article" date="2001" name="Nature">
        <title>The highly reduced genome of an enslaved algal nucleus.</title>
        <authorList>
            <person name="Douglas S."/>
            <person name="Zauner S."/>
            <person name="Fraunholz M."/>
            <person name="Beaton M."/>
            <person name="Penny S."/>
            <person name="Deng L."/>
            <person name="Wu X."/>
            <person name="Reith M."/>
            <person name="Cavalier-Smith T."/>
            <person name="Maier U."/>
        </authorList>
    </citation>
    <scope>NUCLEOTIDE SEQUENCE [LARGE SCALE GENOMIC DNA]</scope>
</reference>
<evidence type="ECO:0000313" key="1">
    <source>
        <dbReference type="EMBL" id="AAK39764.1"/>
    </source>
</evidence>
<sequence>MKNINLMRCYDLKIHLNLIVLNRKLGFPKNKEDLIYKTNYNESNLKLKKLKFVFLNNLEIEYPLWVFNKNITNNYFVNIFNFLSVSPYYTIIYDIFYLNIFFSEFLSVKIIKYFIIWKDFLIYKEISSPILYSNNIFMYPFNNYMLYNNFNFITNFNGKRIDVNKSYGALFFIVKYKEFSKKNVGDYLREFNYVRFNIRTM</sequence>
<keyword evidence="1" id="KW-0542">Nucleomorph</keyword>
<dbReference type="PIR" id="G90134">
    <property type="entry name" value="G90134"/>
</dbReference>
<protein>
    <submittedName>
        <fullName evidence="1">Uncharacterized protein</fullName>
    </submittedName>
</protein>